<dbReference type="InterPro" id="IPR025410">
    <property type="entry name" value="Lant_dehyd"/>
</dbReference>
<comment type="caution">
    <text evidence="3">The sequence shown here is derived from an EMBL/GenBank/DDBJ whole genome shotgun (WGS) entry which is preliminary data.</text>
</comment>
<dbReference type="Proteomes" id="UP000306037">
    <property type="component" value="Unassembled WGS sequence"/>
</dbReference>
<dbReference type="SMART" id="SM01260">
    <property type="entry name" value="LANC_like"/>
    <property type="match status" value="1"/>
</dbReference>
<dbReference type="Proteomes" id="UP000305222">
    <property type="component" value="Unassembled WGS sequence"/>
</dbReference>
<reference evidence="4 5" key="1">
    <citation type="journal article" date="2019" name="Environ. Microbiol.">
        <title>An active ?-lactamase is a part of an orchestrated cell wall stress resistance network of Bacillus subtilis and related rhizosphere species.</title>
        <authorList>
            <person name="Bucher T."/>
            <person name="Keren-Paz A."/>
            <person name="Hausser J."/>
            <person name="Olender T."/>
            <person name="Cytryn E."/>
            <person name="Kolodkin-Gal I."/>
        </authorList>
    </citation>
    <scope>NUCLEOTIDE SEQUENCE [LARGE SCALE GENOMIC DNA]</scope>
    <source>
        <strain evidence="3 4">I5</strain>
        <strain evidence="2 5">I71</strain>
    </source>
</reference>
<proteinExistence type="predicted"/>
<name>A0A4U3AVV7_9BACI</name>
<dbReference type="EMBL" id="SZOM01000225">
    <property type="protein sequence ID" value="TKH11846.1"/>
    <property type="molecule type" value="Genomic_DNA"/>
</dbReference>
<gene>
    <name evidence="3" type="primary">lanM</name>
    <name evidence="2" type="ORF">FC694_23215</name>
    <name evidence="3" type="ORF">FC699_18110</name>
</gene>
<dbReference type="InterPro" id="IPR007822">
    <property type="entry name" value="LANC-like"/>
</dbReference>
<dbReference type="SUPFAM" id="SSF158745">
    <property type="entry name" value="LanC-like"/>
    <property type="match status" value="1"/>
</dbReference>
<sequence>MEKICYNKIGNYQKNPFLSKNRMIHKERIMEKNFYDLVVKCITTYLEDKEIKLVNTTYNKLEIEKELEDTLIDNLYPLVVDSFLIDFQLWKEKGICSEENSINTYYELISEEFIDDFFSRFKELENMLNKRVIYLEKYINKILVDLETFKNDFCFTNLKSISLDAGDSHAEGKSVCIINLDDTRYIYKPRMAELDQRFMKLIQSQIREYNFTIYSYDTFSIHELIVYKSPESIEDIEKYYYNIGVISAIMYAFKSTDMHYENVIVSNRVPFFVDLETLVGVKRFKEENPMLAFLDYINDSVLDTMIYPTYMRESDLNVSALTGGEAVYNDFHYKEKVIVDYNSDSVRYEEAPIALEDKLNRIYSNDKIVHPIDYFECIKDGFKSMSEKMWKNKKYFTNAFLEVIEGNFVRQVLRPTHVYAKFLTTSYEAYYMQKDTYRAELFNILLSNNENDAKQKAIAEEEVGNLLNGDVPIFYAYFNDRHLYNHKGEIVCEDYFLSSSKDMIISRIEEYSEQEMNRQIYHIESSLLISAYNNKGNAPVLSQSQSSKETYGEVQVISDLKEFSELIVDRGGYFVSLLPSHAGDKCKLSSINSSLYEYGGTILLMSYFRDELELSVDYFKKIISSIKSTKLHFPELLDAFTGIGSYIYINYLLFKNTSESFFIEEVNDCYKFLKIDFSKEYKIDYITGLSGMSVLLANLLMDDSIYLSNKFKDASKSFLEDYYVYLSKALNSVTIGAGFAHGYSGIILGLSSANVILKNIEINKLVNQLIEKEELLYVEEKNNYLDPRDNALTTNYYCYGLPGIVLSKIQLIKIGECIDVKDLNKKLTGLCNAIINNELELDKLGYCLCHGIGSFMEIIEESYKEGLVSHTLYIEVQTILMEKLNSNTNGLLTSNNLYGFMMGKGSKVYSYLRYVNKDIPAMSLLNIN</sequence>
<organism evidence="3 4">
    <name type="scientific">Bacillus wiedmannii</name>
    <dbReference type="NCBI Taxonomy" id="1890302"/>
    <lineage>
        <taxon>Bacteria</taxon>
        <taxon>Bacillati</taxon>
        <taxon>Bacillota</taxon>
        <taxon>Bacilli</taxon>
        <taxon>Bacillales</taxon>
        <taxon>Bacillaceae</taxon>
        <taxon>Bacillus</taxon>
        <taxon>Bacillus cereus group</taxon>
    </lineage>
</organism>
<protein>
    <submittedName>
        <fullName evidence="3">Type 2 lantipeptide synthetase LanM</fullName>
    </submittedName>
</protein>
<dbReference type="Gene3D" id="1.50.10.20">
    <property type="match status" value="1"/>
</dbReference>
<feature type="domain" description="Lantibiotic biosynthesis protein dehydration" evidence="1">
    <location>
        <begin position="125"/>
        <end position="476"/>
    </location>
</feature>
<dbReference type="InterPro" id="IPR017146">
    <property type="entry name" value="Lanti_2_LanM"/>
</dbReference>
<evidence type="ECO:0000313" key="2">
    <source>
        <dbReference type="EMBL" id="TKH11846.1"/>
    </source>
</evidence>
<evidence type="ECO:0000259" key="1">
    <source>
        <dbReference type="Pfam" id="PF13575"/>
    </source>
</evidence>
<dbReference type="GO" id="GO:0031179">
    <property type="term" value="P:peptide modification"/>
    <property type="evidence" value="ECO:0007669"/>
    <property type="project" value="InterPro"/>
</dbReference>
<accession>A0A4U3AVV7</accession>
<dbReference type="EMBL" id="SZON01000934">
    <property type="protein sequence ID" value="TKI93336.1"/>
    <property type="molecule type" value="Genomic_DNA"/>
</dbReference>
<evidence type="ECO:0000313" key="5">
    <source>
        <dbReference type="Proteomes" id="UP000306037"/>
    </source>
</evidence>
<evidence type="ECO:0000313" key="4">
    <source>
        <dbReference type="Proteomes" id="UP000305222"/>
    </source>
</evidence>
<dbReference type="NCBIfam" id="TIGR03897">
    <property type="entry name" value="lanti_2_LanM"/>
    <property type="match status" value="1"/>
</dbReference>
<evidence type="ECO:0000313" key="3">
    <source>
        <dbReference type="EMBL" id="TKI93336.1"/>
    </source>
</evidence>
<dbReference type="AlphaFoldDB" id="A0A4U3AVV7"/>
<dbReference type="Pfam" id="PF13575">
    <property type="entry name" value="DUF4135"/>
    <property type="match status" value="1"/>
</dbReference>
<dbReference type="Pfam" id="PF05147">
    <property type="entry name" value="LANC_like"/>
    <property type="match status" value="1"/>
</dbReference>
<dbReference type="PIRSF" id="PIRSF037228">
    <property type="entry name" value="Lant_mod_RumM"/>
    <property type="match status" value="1"/>
</dbReference>